<dbReference type="GO" id="GO:0010468">
    <property type="term" value="P:regulation of gene expression"/>
    <property type="evidence" value="ECO:0007669"/>
    <property type="project" value="InterPro"/>
</dbReference>
<organism evidence="1 2">
    <name type="scientific">Thlaspi arvense</name>
    <name type="common">Field penny-cress</name>
    <dbReference type="NCBI Taxonomy" id="13288"/>
    <lineage>
        <taxon>Eukaryota</taxon>
        <taxon>Viridiplantae</taxon>
        <taxon>Streptophyta</taxon>
        <taxon>Embryophyta</taxon>
        <taxon>Tracheophyta</taxon>
        <taxon>Spermatophyta</taxon>
        <taxon>Magnoliopsida</taxon>
        <taxon>eudicotyledons</taxon>
        <taxon>Gunneridae</taxon>
        <taxon>Pentapetalae</taxon>
        <taxon>rosids</taxon>
        <taxon>malvids</taxon>
        <taxon>Brassicales</taxon>
        <taxon>Brassicaceae</taxon>
        <taxon>Thlaspideae</taxon>
        <taxon>Thlaspi</taxon>
    </lineage>
</organism>
<keyword evidence="2" id="KW-1185">Reference proteome</keyword>
<gene>
    <name evidence="1" type="ORF">TAV2_LOCUS22765</name>
</gene>
<dbReference type="Proteomes" id="UP000836841">
    <property type="component" value="Chromosome 7"/>
</dbReference>
<dbReference type="EMBL" id="OU466863">
    <property type="protein sequence ID" value="CAH2080214.1"/>
    <property type="molecule type" value="Genomic_DNA"/>
</dbReference>
<evidence type="ECO:0000313" key="1">
    <source>
        <dbReference type="EMBL" id="CAH2080214.1"/>
    </source>
</evidence>
<dbReference type="PANTHER" id="PTHR14379">
    <property type="entry name" value="LIMKAIN B LKAP"/>
    <property type="match status" value="1"/>
</dbReference>
<protein>
    <recommendedName>
        <fullName evidence="3">NYN domain-containing protein</fullName>
    </recommendedName>
</protein>
<reference evidence="1 2" key="1">
    <citation type="submission" date="2022-03" db="EMBL/GenBank/DDBJ databases">
        <authorList>
            <person name="Nunn A."/>
            <person name="Chopra R."/>
            <person name="Nunn A."/>
            <person name="Contreras Garrido A."/>
        </authorList>
    </citation>
    <scope>NUCLEOTIDE SEQUENCE [LARGE SCALE GENOMIC DNA]</scope>
</reference>
<dbReference type="AlphaFoldDB" id="A0AAU9T8M3"/>
<accession>A0AAU9T8M3</accession>
<dbReference type="CDD" id="cd10910">
    <property type="entry name" value="PIN_limkain_b1_N_like"/>
    <property type="match status" value="1"/>
</dbReference>
<dbReference type="GO" id="GO:0005777">
    <property type="term" value="C:peroxisome"/>
    <property type="evidence" value="ECO:0007669"/>
    <property type="project" value="InterPro"/>
</dbReference>
<name>A0AAU9T8M3_THLAR</name>
<proteinExistence type="predicted"/>
<dbReference type="PANTHER" id="PTHR14379:SF7">
    <property type="entry name" value="ENDONUCLEASE OR GLYCOSYL HYDROLASE-RELATED"/>
    <property type="match status" value="1"/>
</dbReference>
<sequence length="564" mass="63222">MRNGYRRVETTFKCLQVLLDPPFVESPMGEEEDLARKSPIEEEEDFSGKIAFCEEEVVTSWDVTIVFWNLEDYPIPEGADIGCIHGNIVSALYGMGFDGRKSIQAYGDPGSHDIDALRKAGIIYYFPESESEGDNSAAFTMPLDMITGSGHEPPYPNLVVIAKQNPEAEWHRILECLQSRNHTALVLEPPGFDSVESLRGANLAVFWDLEDCPFPHCSDPDEIYGRIDEAVRARGVHGTGEISVWAYVDEKKGSSYLRRDKSWGSRIYFLPGGASRRNRMLNDILLWAMDTPLHGAFSAIVTVVSNQFRDGTYYSRLQGLSDACYGVLLPDLLVDEYVFPTLSEKQAHRKDSHQKTTTVFWNLEDYPVVPDVARLHSIFCKIQMALDRMGFRERVEFWGYGELREAGIATKFDHYFAESEFLTTHLSACAASSPSKALVVIAKQGPEKEWHMVLQCLQSRNHTVLLLEPPDDTAFEDVKSLIQCTQALGGGKPTPSFYRDGDNEEHRPEPEFTVLSLRGSARIAGIHARRKAYRKAARMKAALSSGLSSPCPKRLKGNAADYVD</sequence>
<evidence type="ECO:0000313" key="2">
    <source>
        <dbReference type="Proteomes" id="UP000836841"/>
    </source>
</evidence>
<evidence type="ECO:0008006" key="3">
    <source>
        <dbReference type="Google" id="ProtNLM"/>
    </source>
</evidence>
<dbReference type="InterPro" id="IPR024768">
    <property type="entry name" value="Marf1"/>
</dbReference>